<comment type="caution">
    <text evidence="8">The sequence shown here is derived from an EMBL/GenBank/DDBJ whole genome shotgun (WGS) entry which is preliminary data.</text>
</comment>
<reference evidence="8 9" key="1">
    <citation type="submission" date="2021-08" db="EMBL/GenBank/DDBJ databases">
        <authorList>
            <person name="Tuo L."/>
        </authorList>
    </citation>
    <scope>NUCLEOTIDE SEQUENCE [LARGE SCALE GENOMIC DNA]</scope>
    <source>
        <strain evidence="8 9">JCM 31229</strain>
    </source>
</reference>
<evidence type="ECO:0000256" key="4">
    <source>
        <dbReference type="ARBA" id="ARBA00023235"/>
    </source>
</evidence>
<organism evidence="8 9">
    <name type="scientific">Sphingomonas colocasiae</name>
    <dbReference type="NCBI Taxonomy" id="1848973"/>
    <lineage>
        <taxon>Bacteria</taxon>
        <taxon>Pseudomonadati</taxon>
        <taxon>Pseudomonadota</taxon>
        <taxon>Alphaproteobacteria</taxon>
        <taxon>Sphingomonadales</taxon>
        <taxon>Sphingomonadaceae</taxon>
        <taxon>Sphingomonas</taxon>
    </lineage>
</organism>
<dbReference type="RefSeq" id="WP_222992491.1">
    <property type="nucleotide sequence ID" value="NZ_JAINVV010000012.1"/>
</dbReference>
<keyword evidence="4 5" id="KW-0413">Isomerase</keyword>
<dbReference type="Proteomes" id="UP000706039">
    <property type="component" value="Unassembled WGS sequence"/>
</dbReference>
<evidence type="ECO:0000256" key="5">
    <source>
        <dbReference type="PROSITE-ProRule" id="PRU00277"/>
    </source>
</evidence>
<dbReference type="Gene3D" id="3.10.50.40">
    <property type="match status" value="1"/>
</dbReference>
<evidence type="ECO:0000256" key="2">
    <source>
        <dbReference type="ARBA" id="ARBA00006577"/>
    </source>
</evidence>
<protein>
    <recommendedName>
        <fullName evidence="6">Peptidyl-prolyl cis-trans isomerase</fullName>
        <ecNumber evidence="6">5.2.1.8</ecNumber>
    </recommendedName>
</protein>
<dbReference type="SUPFAM" id="SSF54534">
    <property type="entry name" value="FKBP-like"/>
    <property type="match status" value="1"/>
</dbReference>
<proteinExistence type="inferred from homology"/>
<accession>A0ABS7PVK4</accession>
<dbReference type="Pfam" id="PF00254">
    <property type="entry name" value="FKBP_C"/>
    <property type="match status" value="1"/>
</dbReference>
<comment type="similarity">
    <text evidence="2 6">Belongs to the FKBP-type PPIase family.</text>
</comment>
<dbReference type="EMBL" id="JAINVV010000012">
    <property type="protein sequence ID" value="MBY8825382.1"/>
    <property type="molecule type" value="Genomic_DNA"/>
</dbReference>
<dbReference type="GO" id="GO:0003755">
    <property type="term" value="F:peptidyl-prolyl cis-trans isomerase activity"/>
    <property type="evidence" value="ECO:0007669"/>
    <property type="project" value="UniProtKB-EC"/>
</dbReference>
<evidence type="ECO:0000259" key="7">
    <source>
        <dbReference type="PROSITE" id="PS50059"/>
    </source>
</evidence>
<dbReference type="EC" id="5.2.1.8" evidence="6"/>
<gene>
    <name evidence="8" type="ORF">K7G82_23965</name>
</gene>
<dbReference type="PROSITE" id="PS50059">
    <property type="entry name" value="FKBP_PPIASE"/>
    <property type="match status" value="1"/>
</dbReference>
<name>A0ABS7PVK4_9SPHN</name>
<keyword evidence="9" id="KW-1185">Reference proteome</keyword>
<comment type="catalytic activity">
    <reaction evidence="1 5 6">
        <text>[protein]-peptidylproline (omega=180) = [protein]-peptidylproline (omega=0)</text>
        <dbReference type="Rhea" id="RHEA:16237"/>
        <dbReference type="Rhea" id="RHEA-COMP:10747"/>
        <dbReference type="Rhea" id="RHEA-COMP:10748"/>
        <dbReference type="ChEBI" id="CHEBI:83833"/>
        <dbReference type="ChEBI" id="CHEBI:83834"/>
        <dbReference type="EC" id="5.2.1.8"/>
    </reaction>
</comment>
<dbReference type="PANTHER" id="PTHR43811:SF19">
    <property type="entry name" value="39 KDA FK506-BINDING NUCLEAR PROTEIN"/>
    <property type="match status" value="1"/>
</dbReference>
<evidence type="ECO:0000256" key="3">
    <source>
        <dbReference type="ARBA" id="ARBA00023110"/>
    </source>
</evidence>
<dbReference type="InterPro" id="IPR000774">
    <property type="entry name" value="PPIase_FKBP_N"/>
</dbReference>
<feature type="domain" description="PPIase FKBP-type" evidence="7">
    <location>
        <begin position="85"/>
        <end position="167"/>
    </location>
</feature>
<dbReference type="Pfam" id="PF01346">
    <property type="entry name" value="FKBP_N"/>
    <property type="match status" value="1"/>
</dbReference>
<evidence type="ECO:0000256" key="1">
    <source>
        <dbReference type="ARBA" id="ARBA00000971"/>
    </source>
</evidence>
<evidence type="ECO:0000313" key="9">
    <source>
        <dbReference type="Proteomes" id="UP000706039"/>
    </source>
</evidence>
<evidence type="ECO:0000256" key="6">
    <source>
        <dbReference type="RuleBase" id="RU003915"/>
    </source>
</evidence>
<sequence length="201" mass="20790">MSVTAVPLRPIKKGALLTLWVGVGLAIAAAAGAAWYGTQSPALLNAATPEQFLAWNAKQDGVVTTGSGLQYKVLTAGTGGSPTDSDAVLVGYKGTLRDGTVFDENPQASFPVAGVVPGFSEALKLMKRGGKYRLWIPPALGYGDHAQGDAIPANSLLVFDVDLIDYKSIAEIQAEMERLRAQGALPSQGGMPPGGMPPGIQ</sequence>
<keyword evidence="3 5" id="KW-0697">Rotamase</keyword>
<dbReference type="PANTHER" id="PTHR43811">
    <property type="entry name" value="FKBP-TYPE PEPTIDYL-PROLYL CIS-TRANS ISOMERASE FKPA"/>
    <property type="match status" value="1"/>
</dbReference>
<dbReference type="InterPro" id="IPR001179">
    <property type="entry name" value="PPIase_FKBP_dom"/>
</dbReference>
<dbReference type="InterPro" id="IPR046357">
    <property type="entry name" value="PPIase_dom_sf"/>
</dbReference>
<evidence type="ECO:0000313" key="8">
    <source>
        <dbReference type="EMBL" id="MBY8825382.1"/>
    </source>
</evidence>